<name>A0ACC2SA78_9FUNG</name>
<dbReference type="Proteomes" id="UP001165960">
    <property type="component" value="Unassembled WGS sequence"/>
</dbReference>
<accession>A0ACC2SA78</accession>
<evidence type="ECO:0000313" key="1">
    <source>
        <dbReference type="EMBL" id="KAJ9059302.1"/>
    </source>
</evidence>
<comment type="caution">
    <text evidence="1">The sequence shown here is derived from an EMBL/GenBank/DDBJ whole genome shotgun (WGS) entry which is preliminary data.</text>
</comment>
<evidence type="ECO:0000313" key="2">
    <source>
        <dbReference type="Proteomes" id="UP001165960"/>
    </source>
</evidence>
<sequence length="152" mass="16877">MNQLWASDNQFCKQDCKATVAGSEHSTAPNSNTVDYPDKGPMFKEVLPINNTHPFGNSSGAQYPFPQCLHSSGVSPATPSVMLCARCNLDEITIDYPDLLIKFGVCHSEETIYSFIQAMHSDKDTMTPICAGELYWQQSAFKLSIYKKSKNI</sequence>
<organism evidence="1 2">
    <name type="scientific">Entomophthora muscae</name>
    <dbReference type="NCBI Taxonomy" id="34485"/>
    <lineage>
        <taxon>Eukaryota</taxon>
        <taxon>Fungi</taxon>
        <taxon>Fungi incertae sedis</taxon>
        <taxon>Zoopagomycota</taxon>
        <taxon>Entomophthoromycotina</taxon>
        <taxon>Entomophthoromycetes</taxon>
        <taxon>Entomophthorales</taxon>
        <taxon>Entomophthoraceae</taxon>
        <taxon>Entomophthora</taxon>
    </lineage>
</organism>
<proteinExistence type="predicted"/>
<gene>
    <name evidence="1" type="ORF">DSO57_1003920</name>
</gene>
<protein>
    <submittedName>
        <fullName evidence="1">Uncharacterized protein</fullName>
    </submittedName>
</protein>
<dbReference type="EMBL" id="QTSX02005689">
    <property type="protein sequence ID" value="KAJ9059302.1"/>
    <property type="molecule type" value="Genomic_DNA"/>
</dbReference>
<reference evidence="1" key="1">
    <citation type="submission" date="2022-04" db="EMBL/GenBank/DDBJ databases">
        <title>Genome of the entomopathogenic fungus Entomophthora muscae.</title>
        <authorList>
            <person name="Elya C."/>
            <person name="Lovett B.R."/>
            <person name="Lee E."/>
            <person name="Macias A.M."/>
            <person name="Hajek A.E."/>
            <person name="De Bivort B.L."/>
            <person name="Kasson M.T."/>
            <person name="De Fine Licht H.H."/>
            <person name="Stajich J.E."/>
        </authorList>
    </citation>
    <scope>NUCLEOTIDE SEQUENCE</scope>
    <source>
        <strain evidence="1">Berkeley</strain>
    </source>
</reference>
<keyword evidence="2" id="KW-1185">Reference proteome</keyword>